<reference evidence="5" key="1">
    <citation type="journal article" date="2014" name="Front. Microbiol.">
        <title>High frequency of phylogenetically diverse reductive dehalogenase-homologous genes in deep subseafloor sedimentary metagenomes.</title>
        <authorList>
            <person name="Kawai M."/>
            <person name="Futagami T."/>
            <person name="Toyoda A."/>
            <person name="Takaki Y."/>
            <person name="Nishi S."/>
            <person name="Hori S."/>
            <person name="Arai W."/>
            <person name="Tsubouchi T."/>
            <person name="Morono Y."/>
            <person name="Uchiyama I."/>
            <person name="Ito T."/>
            <person name="Fujiyama A."/>
            <person name="Inagaki F."/>
            <person name="Takami H."/>
        </authorList>
    </citation>
    <scope>NUCLEOTIDE SEQUENCE</scope>
    <source>
        <strain evidence="5">Expedition CK06-06</strain>
    </source>
</reference>
<feature type="domain" description="HTH luxR-type" evidence="3">
    <location>
        <begin position="150"/>
        <end position="181"/>
    </location>
</feature>
<feature type="domain" description="Response regulatory" evidence="4">
    <location>
        <begin position="5"/>
        <end position="121"/>
    </location>
</feature>
<dbReference type="InterPro" id="IPR000792">
    <property type="entry name" value="Tscrpt_reg_LuxR_C"/>
</dbReference>
<dbReference type="SMART" id="SM00448">
    <property type="entry name" value="REC"/>
    <property type="match status" value="1"/>
</dbReference>
<dbReference type="SUPFAM" id="SSF52172">
    <property type="entry name" value="CheY-like"/>
    <property type="match status" value="1"/>
</dbReference>
<dbReference type="GO" id="GO:0003677">
    <property type="term" value="F:DNA binding"/>
    <property type="evidence" value="ECO:0007669"/>
    <property type="project" value="UniProtKB-KW"/>
</dbReference>
<dbReference type="PROSITE" id="PS50110">
    <property type="entry name" value="RESPONSE_REGULATORY"/>
    <property type="match status" value="1"/>
</dbReference>
<dbReference type="CDD" id="cd17535">
    <property type="entry name" value="REC_NarL-like"/>
    <property type="match status" value="1"/>
</dbReference>
<dbReference type="PANTHER" id="PTHR43214">
    <property type="entry name" value="TWO-COMPONENT RESPONSE REGULATOR"/>
    <property type="match status" value="1"/>
</dbReference>
<dbReference type="PRINTS" id="PR00038">
    <property type="entry name" value="HTHLUXR"/>
</dbReference>
<name>X1TWD2_9ZZZZ</name>
<keyword evidence="2" id="KW-0238">DNA-binding</keyword>
<dbReference type="EMBL" id="BARW01007071">
    <property type="protein sequence ID" value="GAI84349.1"/>
    <property type="molecule type" value="Genomic_DNA"/>
</dbReference>
<evidence type="ECO:0000256" key="2">
    <source>
        <dbReference type="ARBA" id="ARBA00023125"/>
    </source>
</evidence>
<evidence type="ECO:0000256" key="1">
    <source>
        <dbReference type="ARBA" id="ARBA00022553"/>
    </source>
</evidence>
<feature type="non-terminal residue" evidence="5">
    <location>
        <position position="181"/>
    </location>
</feature>
<evidence type="ECO:0000313" key="5">
    <source>
        <dbReference type="EMBL" id="GAI84349.1"/>
    </source>
</evidence>
<dbReference type="AlphaFoldDB" id="X1TWD2"/>
<dbReference type="Gene3D" id="3.40.50.2300">
    <property type="match status" value="1"/>
</dbReference>
<organism evidence="5">
    <name type="scientific">marine sediment metagenome</name>
    <dbReference type="NCBI Taxonomy" id="412755"/>
    <lineage>
        <taxon>unclassified sequences</taxon>
        <taxon>metagenomes</taxon>
        <taxon>ecological metagenomes</taxon>
    </lineage>
</organism>
<dbReference type="InterPro" id="IPR001789">
    <property type="entry name" value="Sig_transdc_resp-reg_receiver"/>
</dbReference>
<keyword evidence="1" id="KW-0597">Phosphoprotein</keyword>
<accession>X1TWD2</accession>
<dbReference type="GO" id="GO:0006355">
    <property type="term" value="P:regulation of DNA-templated transcription"/>
    <property type="evidence" value="ECO:0007669"/>
    <property type="project" value="InterPro"/>
</dbReference>
<gene>
    <name evidence="5" type="ORF">S12H4_14804</name>
</gene>
<dbReference type="PROSITE" id="PS50043">
    <property type="entry name" value="HTH_LUXR_2"/>
    <property type="match status" value="1"/>
</dbReference>
<dbReference type="SUPFAM" id="SSF46894">
    <property type="entry name" value="C-terminal effector domain of the bipartite response regulators"/>
    <property type="match status" value="1"/>
</dbReference>
<protein>
    <recommendedName>
        <fullName evidence="6">Response regulatory domain-containing protein</fullName>
    </recommendedName>
</protein>
<sequence length="181" mass="19776">MKKLKLLIADNSEIFREGLVKLLEREPSIEVVSTCSTGLEAVESAHEHQPDVILIDTELDECGGIEVMQCIHERLPKTNIMVLTCSEVSTDFFSAVKAGAKAYISKNTSIENLIKAITLVANGKVIVSPPMAARLLAEFNVLEEHKDAVEVGDITRLSKREQAVLSLVAKGFTNKEIATTL</sequence>
<dbReference type="InterPro" id="IPR011006">
    <property type="entry name" value="CheY-like_superfamily"/>
</dbReference>
<comment type="caution">
    <text evidence="5">The sequence shown here is derived from an EMBL/GenBank/DDBJ whole genome shotgun (WGS) entry which is preliminary data.</text>
</comment>
<dbReference type="Pfam" id="PF00072">
    <property type="entry name" value="Response_reg"/>
    <property type="match status" value="1"/>
</dbReference>
<proteinExistence type="predicted"/>
<dbReference type="InterPro" id="IPR016032">
    <property type="entry name" value="Sig_transdc_resp-reg_C-effctor"/>
</dbReference>
<dbReference type="Pfam" id="PF00196">
    <property type="entry name" value="GerE"/>
    <property type="match status" value="1"/>
</dbReference>
<evidence type="ECO:0000259" key="4">
    <source>
        <dbReference type="PROSITE" id="PS50110"/>
    </source>
</evidence>
<dbReference type="PANTHER" id="PTHR43214:SF43">
    <property type="entry name" value="TWO-COMPONENT RESPONSE REGULATOR"/>
    <property type="match status" value="1"/>
</dbReference>
<dbReference type="GO" id="GO:0000160">
    <property type="term" value="P:phosphorelay signal transduction system"/>
    <property type="evidence" value="ECO:0007669"/>
    <property type="project" value="InterPro"/>
</dbReference>
<dbReference type="InterPro" id="IPR058245">
    <property type="entry name" value="NreC/VraR/RcsB-like_REC"/>
</dbReference>
<dbReference type="InterPro" id="IPR039420">
    <property type="entry name" value="WalR-like"/>
</dbReference>
<evidence type="ECO:0008006" key="6">
    <source>
        <dbReference type="Google" id="ProtNLM"/>
    </source>
</evidence>
<evidence type="ECO:0000259" key="3">
    <source>
        <dbReference type="PROSITE" id="PS50043"/>
    </source>
</evidence>